<evidence type="ECO:0008006" key="4">
    <source>
        <dbReference type="Google" id="ProtNLM"/>
    </source>
</evidence>
<sequence>MSHSTQLSPATINTQASRHDQTADSISGQLDQLKSQVDATLAASPSAATRALSSTCDHWVESVRQSVLKHLHTMAEDIRAEANNQSAVDEQNMHDVLNVPMDTGDFLGI</sequence>
<evidence type="ECO:0000313" key="3">
    <source>
        <dbReference type="Proteomes" id="UP001597542"/>
    </source>
</evidence>
<dbReference type="SUPFAM" id="SSF140453">
    <property type="entry name" value="EsxAB dimer-like"/>
    <property type="match status" value="1"/>
</dbReference>
<proteinExistence type="predicted"/>
<gene>
    <name evidence="2" type="ORF">ACFSUT_05595</name>
</gene>
<comment type="caution">
    <text evidence="2">The sequence shown here is derived from an EMBL/GenBank/DDBJ whole genome shotgun (WGS) entry which is preliminary data.</text>
</comment>
<dbReference type="EMBL" id="JBHUKQ010000004">
    <property type="protein sequence ID" value="MFD2479737.1"/>
    <property type="molecule type" value="Genomic_DNA"/>
</dbReference>
<feature type="region of interest" description="Disordered" evidence="1">
    <location>
        <begin position="1"/>
        <end position="30"/>
    </location>
</feature>
<evidence type="ECO:0000256" key="1">
    <source>
        <dbReference type="SAM" id="MobiDB-lite"/>
    </source>
</evidence>
<organism evidence="2 3">
    <name type="scientific">Amycolatopsis albidoflavus</name>
    <dbReference type="NCBI Taxonomy" id="102226"/>
    <lineage>
        <taxon>Bacteria</taxon>
        <taxon>Bacillati</taxon>
        <taxon>Actinomycetota</taxon>
        <taxon>Actinomycetes</taxon>
        <taxon>Pseudonocardiales</taxon>
        <taxon>Pseudonocardiaceae</taxon>
        <taxon>Amycolatopsis</taxon>
    </lineage>
</organism>
<protein>
    <recommendedName>
        <fullName evidence="4">WXG100 family type VII secretion target</fullName>
    </recommendedName>
</protein>
<dbReference type="Gene3D" id="1.10.287.1060">
    <property type="entry name" value="ESAT-6-like"/>
    <property type="match status" value="1"/>
</dbReference>
<name>A0ABW5HSN0_9PSEU</name>
<feature type="compositionally biased region" description="Polar residues" evidence="1">
    <location>
        <begin position="1"/>
        <end position="16"/>
    </location>
</feature>
<dbReference type="Proteomes" id="UP001597542">
    <property type="component" value="Unassembled WGS sequence"/>
</dbReference>
<keyword evidence="3" id="KW-1185">Reference proteome</keyword>
<accession>A0ABW5HSN0</accession>
<dbReference type="RefSeq" id="WP_344278056.1">
    <property type="nucleotide sequence ID" value="NZ_BAAAHV010000013.1"/>
</dbReference>
<evidence type="ECO:0000313" key="2">
    <source>
        <dbReference type="EMBL" id="MFD2479737.1"/>
    </source>
</evidence>
<dbReference type="InterPro" id="IPR036689">
    <property type="entry name" value="ESAT-6-like_sf"/>
</dbReference>
<reference evidence="3" key="1">
    <citation type="journal article" date="2019" name="Int. J. Syst. Evol. Microbiol.">
        <title>The Global Catalogue of Microorganisms (GCM) 10K type strain sequencing project: providing services to taxonomists for standard genome sequencing and annotation.</title>
        <authorList>
            <consortium name="The Broad Institute Genomics Platform"/>
            <consortium name="The Broad Institute Genome Sequencing Center for Infectious Disease"/>
            <person name="Wu L."/>
            <person name="Ma J."/>
        </authorList>
    </citation>
    <scope>NUCLEOTIDE SEQUENCE [LARGE SCALE GENOMIC DNA]</scope>
    <source>
        <strain evidence="3">CGMCC 4.7638</strain>
    </source>
</reference>